<evidence type="ECO:0000313" key="1">
    <source>
        <dbReference type="EMBL" id="ABV15341.1"/>
    </source>
</evidence>
<dbReference type="EMBL" id="CP000822">
    <property type="protein sequence ID" value="ABV15341.1"/>
    <property type="molecule type" value="Genomic_DNA"/>
</dbReference>
<sequence>MKIIRYHDNYSELFLLSADYSARESLAEIDNFNRRLGELIKGEGNAGWRLTPYPAYKTTCRPGKRQRHRAKRLIPRSLSLV</sequence>
<dbReference type="HOGENOM" id="CLU_2567679_0_0_6"/>
<dbReference type="KEGG" id="cko:CKO_04284"/>
<dbReference type="AlphaFoldDB" id="A8APC8"/>
<protein>
    <submittedName>
        <fullName evidence="1">Uncharacterized protein</fullName>
    </submittedName>
</protein>
<dbReference type="Proteomes" id="UP000008148">
    <property type="component" value="Chromosome"/>
</dbReference>
<keyword evidence="2" id="KW-1185">Reference proteome</keyword>
<proteinExistence type="predicted"/>
<accession>A8APC8</accession>
<evidence type="ECO:0000313" key="2">
    <source>
        <dbReference type="Proteomes" id="UP000008148"/>
    </source>
</evidence>
<gene>
    <name evidence="1" type="ordered locus">CKO_04284</name>
</gene>
<organism evidence="1 2">
    <name type="scientific">Citrobacter koseri (strain ATCC BAA-895 / CDC 4225-83 / SGSC4696)</name>
    <dbReference type="NCBI Taxonomy" id="290338"/>
    <lineage>
        <taxon>Bacteria</taxon>
        <taxon>Pseudomonadati</taxon>
        <taxon>Pseudomonadota</taxon>
        <taxon>Gammaproteobacteria</taxon>
        <taxon>Enterobacterales</taxon>
        <taxon>Enterobacteriaceae</taxon>
        <taxon>Citrobacter</taxon>
    </lineage>
</organism>
<dbReference type="STRING" id="290338.CKO_04284"/>
<name>A8APC8_CITK8</name>
<reference evidence="1 2" key="1">
    <citation type="submission" date="2007-08" db="EMBL/GenBank/DDBJ databases">
        <authorList>
            <consortium name="The Citrobacter koseri Genome Sequencing Project"/>
            <person name="McClelland M."/>
            <person name="Sanderson E.K."/>
            <person name="Porwollik S."/>
            <person name="Spieth J."/>
            <person name="Clifton W.S."/>
            <person name="Latreille P."/>
            <person name="Courtney L."/>
            <person name="Wang C."/>
            <person name="Pepin K."/>
            <person name="Bhonagiri V."/>
            <person name="Nash W."/>
            <person name="Johnson M."/>
            <person name="Thiruvilangam P."/>
            <person name="Wilson R."/>
        </authorList>
    </citation>
    <scope>NUCLEOTIDE SEQUENCE [LARGE SCALE GENOMIC DNA]</scope>
    <source>
        <strain evidence="2">ATCC BAA-895 / CDC 4225-83 / SGSC4696</strain>
    </source>
</reference>